<dbReference type="Pfam" id="PF00675">
    <property type="entry name" value="Peptidase_M16"/>
    <property type="match status" value="1"/>
</dbReference>
<dbReference type="GO" id="GO:0046872">
    <property type="term" value="F:metal ion binding"/>
    <property type="evidence" value="ECO:0007669"/>
    <property type="project" value="InterPro"/>
</dbReference>
<dbReference type="InterPro" id="IPR007863">
    <property type="entry name" value="Peptidase_M16_C"/>
</dbReference>
<feature type="compositionally biased region" description="Acidic residues" evidence="1">
    <location>
        <begin position="784"/>
        <end position="831"/>
    </location>
</feature>
<keyword evidence="5" id="KW-1185">Reference proteome</keyword>
<feature type="compositionally biased region" description="Basic and acidic residues" evidence="1">
    <location>
        <begin position="770"/>
        <end position="779"/>
    </location>
</feature>
<feature type="domain" description="Peptidase M16 N-terminal" evidence="2">
    <location>
        <begin position="454"/>
        <end position="544"/>
    </location>
</feature>
<feature type="region of interest" description="Disordered" evidence="1">
    <location>
        <begin position="765"/>
        <end position="843"/>
    </location>
</feature>
<evidence type="ECO:0000313" key="5">
    <source>
        <dbReference type="Proteomes" id="UP000827284"/>
    </source>
</evidence>
<evidence type="ECO:0000259" key="3">
    <source>
        <dbReference type="Pfam" id="PF05193"/>
    </source>
</evidence>
<feature type="domain" description="Peptidase M16 C-terminal" evidence="3">
    <location>
        <begin position="594"/>
        <end position="735"/>
    </location>
</feature>
<evidence type="ECO:0000256" key="1">
    <source>
        <dbReference type="SAM" id="MobiDB-lite"/>
    </source>
</evidence>
<evidence type="ECO:0000313" key="4">
    <source>
        <dbReference type="EMBL" id="GJJ76638.1"/>
    </source>
</evidence>
<proteinExistence type="predicted"/>
<reference evidence="4" key="1">
    <citation type="submission" date="2021-11" db="EMBL/GenBank/DDBJ databases">
        <authorList>
            <person name="Herlambang A."/>
            <person name="Guo Y."/>
            <person name="Takashima Y."/>
            <person name="Nishizawa T."/>
        </authorList>
    </citation>
    <scope>NUCLEOTIDE SEQUENCE</scope>
    <source>
        <strain evidence="4">E1425</strain>
    </source>
</reference>
<dbReference type="PANTHER" id="PTHR43016:SF6">
    <property type="entry name" value="PEPTIDASE M16 N-TERMINAL DOMAIN-CONTAINING PROTEIN"/>
    <property type="match status" value="1"/>
</dbReference>
<dbReference type="PANTHER" id="PTHR43016">
    <property type="entry name" value="PRESEQUENCE PROTEASE"/>
    <property type="match status" value="1"/>
</dbReference>
<evidence type="ECO:0008006" key="6">
    <source>
        <dbReference type="Google" id="ProtNLM"/>
    </source>
</evidence>
<dbReference type="OrthoDB" id="4953at2759"/>
<dbReference type="Gene3D" id="3.30.830.10">
    <property type="entry name" value="Metalloenzyme, LuxS/M16 peptidase-like"/>
    <property type="match status" value="4"/>
</dbReference>
<feature type="region of interest" description="Disordered" evidence="1">
    <location>
        <begin position="1681"/>
        <end position="1702"/>
    </location>
</feature>
<name>A0A9P3HHQ6_9FUNG</name>
<dbReference type="Pfam" id="PF05193">
    <property type="entry name" value="Peptidase_M16_C"/>
    <property type="match status" value="1"/>
</dbReference>
<reference evidence="4" key="2">
    <citation type="journal article" date="2022" name="Microbiol. Resour. Announc.">
        <title>Whole-Genome Sequence of Entomortierella parvispora E1425, a Mucoromycotan Fungus Associated with Burkholderiaceae-Related Endosymbiotic Bacteria.</title>
        <authorList>
            <person name="Herlambang A."/>
            <person name="Guo Y."/>
            <person name="Takashima Y."/>
            <person name="Narisawa K."/>
            <person name="Ohta H."/>
            <person name="Nishizawa T."/>
        </authorList>
    </citation>
    <scope>NUCLEOTIDE SEQUENCE</scope>
    <source>
        <strain evidence="4">E1425</strain>
    </source>
</reference>
<sequence>MLANFVGAIHQPSIAIRVPGDDTAFVPGDFPKIDFIAKGKVQGKLRLIHGTDDDSGLGMVSIRVWITKENDKDGVAISTRFSNKTLSVVLDGPTAFSALNIYHETTIQLPRSVNYMQSLSLVAPNTSFSGENLENLLWDNVRCSLTNSTIALQALHADHLNLHTSNAGISGEFEAGHVELVTSNASISTKLRVHEAQDGKQSKVAAKTSNAALNLHVDASSTAQGLSMESTTKNAKMIVGVLLGRSNRPSYIHNTSSNGKIEFNMDASQTGQPLEAYAKTSNATVVASIMVPQSQPFKGTLQSSNGTVTGNLTEAFQGRFDVSTSNGSAIVEGTDLSFDTDKKNNKHGTRGRGHSNLTVSTSNASASLRFYPAGESLAESSTPVDVKEKSHSNSHSLTSPMDHFLLESEVSLPGPSQPTPVTVYKHRTTSMRFVFVDIAGPQATATIIVPTVVKDSRGLPHTLEHLVFCGSKNYPNRGYLDSLANRCLSTGTNAYTTEDYTGYTIATAGRDGMAEILPVFLDHVLHPTLRDDQYVTEVYHVDGEGKQQGVVFSEMASRENSEADLLDLGLRRLLYPKSQTYYYECGGLTAEIPKMTNDDIRAYHQKFYHPSNMTIVVAGDGLQPERIFDTLIQQKILTGDNQTDADQAAAAVDLIAEMDLSKGREDAPIMSKETKLTTRTIHFPSADEDVGSIGYGWVGPSTFDIKTMVALDILFRFLHETSASPFPQAFVERRNPIASHVDFDVKGCMDTSLLLLFSGVPMRKKKGSKKEKNGSKADQNDPASGDEDKEEEEDDEDEGSEGEVDSEDEEEEGDDGSQCEDEDEEEEDMSDNESTKSDDDDAEEAQDLFEPGYYHKQVLTVFRDFVENGLSDPTEMSRIIARHRTKINESIEDDPHEAATSYLVPDILAYAYLEKDKSNPASIGTRSNIFTIIDDLETKEPQFWRDLAREWLLEPSMVEVCMIPDSQLGKTIKATVSLKHKALVDSFGTEGLLKQATMVTEAVEANKVNMTPEIIATMPAIPDASKVPTIPIQSEYVSIRQEKQGESRPFELVQVVQTNTFFTHVKLCLPLTHLDEDLRPYLVLFQELVFQSSCAIPKYVTGEDNAEEIVFEHLDYQAVVTLVSNTLVSHEAAVGFGNDIFACSWLSELFVLACSAERSKYKEQCQLLLRILMFTVFSEDRILTVAKNLVTQTMELKRDGADMLAMVSTRMTTPVRGYELSTKYCRKTNTSPMPKAHPAQLESPTPILGNDMAISVFRQEKFLKRVIQELKQKSDQVPKILAKLERIKQALLQSISDVVANSKRNENTPVAGFAQLGVPIGFGIGSFAGTESDNPVKTLTDVWDEEYALYVATSGLALRQSANLLNSKKRKPSEPFHQQQDQPSIRILKEELEATIKASHLTLEDEVKEAVSRQAELKPFPFPRTPYRPLARSTDKDAAPSSVLIPLKSITSSYLVSIVPCDIVYHPESATEENHLDQFATVLLCEILSRSEGPLYSAIRGQGYAYGCSISVYLWTAQMAFEIRDAMDPIKAYDAFLDIIRLMETDWEATVGGQFEIETAMASQAYQTCMERATAGGALSWVLRGAVRGYSSVEELTKSYHYLYKVGVEDLKRVYNKYFKQFLNGREGLTTVLLTPPSPPEEIKTHFAKYGIDFKEASLQDFEIEPTYDFVSSTSTVSSSRLISPADTTPASPLSSSTSSLI</sequence>
<dbReference type="EMBL" id="BQFW01000012">
    <property type="protein sequence ID" value="GJJ76638.1"/>
    <property type="molecule type" value="Genomic_DNA"/>
</dbReference>
<dbReference type="InterPro" id="IPR011249">
    <property type="entry name" value="Metalloenz_LuxS/M16"/>
</dbReference>
<comment type="caution">
    <text evidence="4">The sequence shown here is derived from an EMBL/GenBank/DDBJ whole genome shotgun (WGS) entry which is preliminary data.</text>
</comment>
<dbReference type="FunFam" id="3.30.830.10:FF:000015">
    <property type="entry name" value="Putative zinc metalloprotease"/>
    <property type="match status" value="1"/>
</dbReference>
<feature type="region of interest" description="Disordered" evidence="1">
    <location>
        <begin position="339"/>
        <end position="359"/>
    </location>
</feature>
<dbReference type="Proteomes" id="UP000827284">
    <property type="component" value="Unassembled WGS sequence"/>
</dbReference>
<protein>
    <recommendedName>
        <fullName evidence="6">Mitochondrial presequence protease</fullName>
    </recommendedName>
</protein>
<organism evidence="4 5">
    <name type="scientific">Entomortierella parvispora</name>
    <dbReference type="NCBI Taxonomy" id="205924"/>
    <lineage>
        <taxon>Eukaryota</taxon>
        <taxon>Fungi</taxon>
        <taxon>Fungi incertae sedis</taxon>
        <taxon>Mucoromycota</taxon>
        <taxon>Mortierellomycotina</taxon>
        <taxon>Mortierellomycetes</taxon>
        <taxon>Mortierellales</taxon>
        <taxon>Mortierellaceae</taxon>
        <taxon>Entomortierella</taxon>
    </lineage>
</organism>
<accession>A0A9P3HHQ6</accession>
<gene>
    <name evidence="4" type="ORF">EMPS_08997</name>
</gene>
<dbReference type="SUPFAM" id="SSF63411">
    <property type="entry name" value="LuxS/MPP-like metallohydrolase"/>
    <property type="match status" value="4"/>
</dbReference>
<dbReference type="InterPro" id="IPR011765">
    <property type="entry name" value="Pept_M16_N"/>
</dbReference>
<evidence type="ECO:0000259" key="2">
    <source>
        <dbReference type="Pfam" id="PF00675"/>
    </source>
</evidence>
<feature type="compositionally biased region" description="Basic residues" evidence="1">
    <location>
        <begin position="344"/>
        <end position="353"/>
    </location>
</feature>